<dbReference type="PROSITE" id="PS50234">
    <property type="entry name" value="VWFA"/>
    <property type="match status" value="1"/>
</dbReference>
<dbReference type="InterPro" id="IPR050768">
    <property type="entry name" value="UPF0353/GerABKA_families"/>
</dbReference>
<evidence type="ECO:0000256" key="3">
    <source>
        <dbReference type="SAM" id="Phobius"/>
    </source>
</evidence>
<dbReference type="InterPro" id="IPR011990">
    <property type="entry name" value="TPR-like_helical_dom_sf"/>
</dbReference>
<dbReference type="Gene3D" id="1.25.40.10">
    <property type="entry name" value="Tetratricopeptide repeat domain"/>
    <property type="match status" value="1"/>
</dbReference>
<keyword evidence="1" id="KW-0802">TPR repeat</keyword>
<dbReference type="InterPro" id="IPR036465">
    <property type="entry name" value="vWFA_dom_sf"/>
</dbReference>
<dbReference type="PROSITE" id="PS50293">
    <property type="entry name" value="TPR_REGION"/>
    <property type="match status" value="1"/>
</dbReference>
<sequence>MDTTFDLFFFARPWWLLLLLPILLSFGVFIKRKLTSEQWNQHIDPELLDNLIAPSSGQSNQYIMPSLATLIATLLVIALAGPSFQSDEVQSIQSDDTLVIVLDLSLSMTAEDIKPSRLERAQFKIQDLLDQRTTGHTALVVYSGDAHVVVPLTKDAETIKHLAKSLNPWMIPSKGSRLYRAIEEANKLLDAYPSSNSRILLMTDEISDKQLSKTLNISKYPTYVIGVGSETGAPIHLPDKKLLKDRNQNIVIAKFNDNQPRELANKTGAVYKKLSVNNSDIKPALNYQPEGNQQESNDKLTSIQDYGYLFAIPVLILMLLSFRRGWLLLPLIIILQPTDSYAFSWEEAWQTDQQRAQQAYNEGRYGEAAELFSDPIRKGNAFGKADKWEEAEQAYAQSDLAAAQYNLANAQARQGKFDEALNSYQQAIEKAEKEGLQEITDQAKKDIDLIEKLKQENQNQDNQDQNSQQGDQNQEQDNGQNSDQQQNADKQNSDQQNNEQQDNQQQNNDQQNQQAQQNQEQDSANNQSQQSQGDDQTSEQSQQSKDEQQGQSGEASDAELTEEQAQAAADKAEQAEQEMRQQQAQAAQGEQQDQPTDNSANGVADFQNSQPLTQEQIEEEKYQQILRKIQTDPSLLLENKFRIQHYQRNQPANESQVW</sequence>
<dbReference type="EMBL" id="BAABBN010000004">
    <property type="protein sequence ID" value="GAA3921327.1"/>
    <property type="molecule type" value="Genomic_DNA"/>
</dbReference>
<proteinExistence type="predicted"/>
<dbReference type="PANTHER" id="PTHR22550:SF14">
    <property type="entry name" value="VWFA DOMAIN-CONTAINING PROTEIN"/>
    <property type="match status" value="1"/>
</dbReference>
<dbReference type="SUPFAM" id="SSF48452">
    <property type="entry name" value="TPR-like"/>
    <property type="match status" value="1"/>
</dbReference>
<feature type="compositionally biased region" description="Low complexity" evidence="2">
    <location>
        <begin position="580"/>
        <end position="594"/>
    </location>
</feature>
<keyword evidence="3" id="KW-1133">Transmembrane helix</keyword>
<gene>
    <name evidence="5" type="ORF">GCM10022277_16440</name>
</gene>
<dbReference type="Pfam" id="PF00515">
    <property type="entry name" value="TPR_1"/>
    <property type="match status" value="1"/>
</dbReference>
<feature type="transmembrane region" description="Helical" evidence="3">
    <location>
        <begin position="12"/>
        <end position="30"/>
    </location>
</feature>
<dbReference type="Gene3D" id="3.40.50.410">
    <property type="entry name" value="von Willebrand factor, type A domain"/>
    <property type="match status" value="1"/>
</dbReference>
<dbReference type="Proteomes" id="UP001501565">
    <property type="component" value="Unassembled WGS sequence"/>
</dbReference>
<comment type="caution">
    <text evidence="5">The sequence shown here is derived from an EMBL/GenBank/DDBJ whole genome shotgun (WGS) entry which is preliminary data.</text>
</comment>
<name>A0ABP7ME81_9GAMM</name>
<feature type="compositionally biased region" description="Low complexity" evidence="2">
    <location>
        <begin position="456"/>
        <end position="543"/>
    </location>
</feature>
<dbReference type="SMART" id="SM00028">
    <property type="entry name" value="TPR"/>
    <property type="match status" value="1"/>
</dbReference>
<keyword evidence="3" id="KW-0812">Transmembrane</keyword>
<feature type="domain" description="VWFA" evidence="4">
    <location>
        <begin position="97"/>
        <end position="274"/>
    </location>
</feature>
<evidence type="ECO:0000313" key="5">
    <source>
        <dbReference type="EMBL" id="GAA3921327.1"/>
    </source>
</evidence>
<dbReference type="PANTHER" id="PTHR22550">
    <property type="entry name" value="SPORE GERMINATION PROTEIN"/>
    <property type="match status" value="1"/>
</dbReference>
<feature type="compositionally biased region" description="Basic and acidic residues" evidence="2">
    <location>
        <begin position="570"/>
        <end position="579"/>
    </location>
</feature>
<keyword evidence="3" id="KW-0472">Membrane</keyword>
<feature type="compositionally biased region" description="Polar residues" evidence="2">
    <location>
        <begin position="595"/>
        <end position="613"/>
    </location>
</feature>
<reference evidence="6" key="1">
    <citation type="journal article" date="2019" name="Int. J. Syst. Evol. Microbiol.">
        <title>The Global Catalogue of Microorganisms (GCM) 10K type strain sequencing project: providing services to taxonomists for standard genome sequencing and annotation.</title>
        <authorList>
            <consortium name="The Broad Institute Genomics Platform"/>
            <consortium name="The Broad Institute Genome Sequencing Center for Infectious Disease"/>
            <person name="Wu L."/>
            <person name="Ma J."/>
        </authorList>
    </citation>
    <scope>NUCLEOTIDE SEQUENCE [LARGE SCALE GENOMIC DNA]</scope>
    <source>
        <strain evidence="6">JCM 17551</strain>
    </source>
</reference>
<evidence type="ECO:0000259" key="4">
    <source>
        <dbReference type="PROSITE" id="PS50234"/>
    </source>
</evidence>
<dbReference type="InterPro" id="IPR019734">
    <property type="entry name" value="TPR_rpt"/>
</dbReference>
<evidence type="ECO:0000256" key="2">
    <source>
        <dbReference type="SAM" id="MobiDB-lite"/>
    </source>
</evidence>
<accession>A0ABP7ME81</accession>
<evidence type="ECO:0000256" key="1">
    <source>
        <dbReference type="PROSITE-ProRule" id="PRU00339"/>
    </source>
</evidence>
<evidence type="ECO:0000313" key="6">
    <source>
        <dbReference type="Proteomes" id="UP001501565"/>
    </source>
</evidence>
<feature type="transmembrane region" description="Helical" evidence="3">
    <location>
        <begin position="62"/>
        <end position="84"/>
    </location>
</feature>
<dbReference type="Pfam" id="PF13519">
    <property type="entry name" value="VWA_2"/>
    <property type="match status" value="1"/>
</dbReference>
<organism evidence="5 6">
    <name type="scientific">Litoribacillus peritrichatus</name>
    <dbReference type="NCBI Taxonomy" id="718191"/>
    <lineage>
        <taxon>Bacteria</taxon>
        <taxon>Pseudomonadati</taxon>
        <taxon>Pseudomonadota</taxon>
        <taxon>Gammaproteobacteria</taxon>
        <taxon>Oceanospirillales</taxon>
        <taxon>Oceanospirillaceae</taxon>
        <taxon>Litoribacillus</taxon>
    </lineage>
</organism>
<dbReference type="RefSeq" id="WP_344797364.1">
    <property type="nucleotide sequence ID" value="NZ_BAABBN010000004.1"/>
</dbReference>
<protein>
    <recommendedName>
        <fullName evidence="4">VWFA domain-containing protein</fullName>
    </recommendedName>
</protein>
<keyword evidence="6" id="KW-1185">Reference proteome</keyword>
<feature type="repeat" description="TPR" evidence="1">
    <location>
        <begin position="401"/>
        <end position="434"/>
    </location>
</feature>
<feature type="transmembrane region" description="Helical" evidence="3">
    <location>
        <begin position="306"/>
        <end position="322"/>
    </location>
</feature>
<dbReference type="InterPro" id="IPR002035">
    <property type="entry name" value="VWF_A"/>
</dbReference>
<feature type="region of interest" description="Disordered" evidence="2">
    <location>
        <begin position="456"/>
        <end position="619"/>
    </location>
</feature>
<dbReference type="SUPFAM" id="SSF53300">
    <property type="entry name" value="vWA-like"/>
    <property type="match status" value="1"/>
</dbReference>
<dbReference type="PROSITE" id="PS50005">
    <property type="entry name" value="TPR"/>
    <property type="match status" value="1"/>
</dbReference>
<dbReference type="SMART" id="SM00327">
    <property type="entry name" value="VWA"/>
    <property type="match status" value="1"/>
</dbReference>